<dbReference type="AlphaFoldDB" id="A0A2W0C2I5"/>
<dbReference type="Proteomes" id="UP000247459">
    <property type="component" value="Unassembled WGS sequence"/>
</dbReference>
<proteinExistence type="predicted"/>
<comment type="caution">
    <text evidence="2">The sequence shown here is derived from an EMBL/GenBank/DDBJ whole genome shotgun (WGS) entry which is preliminary data.</text>
</comment>
<dbReference type="EMBL" id="PRLG01000029">
    <property type="protein sequence ID" value="PYY25954.1"/>
    <property type="molecule type" value="Genomic_DNA"/>
</dbReference>
<dbReference type="OrthoDB" id="2653249at2"/>
<sequence>MREILTSFLVLSIGAILSIPSVSAAHPYDEATKGKDSIEWVALWKFPKTREEQLERMLSTELQRKTLFALQEKQYLKLGKENVHSIDPFQVANMRTVDGGFYVLNVIASVHNNNEVDKKVEKYQITFRHNFDLGFVVMNVVKK</sequence>
<accession>A0A2W0C2I5</accession>
<evidence type="ECO:0000313" key="3">
    <source>
        <dbReference type="Proteomes" id="UP000247459"/>
    </source>
</evidence>
<feature type="signal peptide" evidence="1">
    <location>
        <begin position="1"/>
        <end position="24"/>
    </location>
</feature>
<reference evidence="2 3" key="1">
    <citation type="submission" date="2018-01" db="EMBL/GenBank/DDBJ databases">
        <title>Genome sequence of the PGP bacterium Paenibacillus illinoisensis E3.</title>
        <authorList>
            <person name="Rolli E."/>
            <person name="Marasco R."/>
            <person name="Bessem C."/>
            <person name="Michoud G."/>
            <person name="Gaiarsa S."/>
            <person name="Borin S."/>
            <person name="Daffonchio D."/>
        </authorList>
    </citation>
    <scope>NUCLEOTIDE SEQUENCE [LARGE SCALE GENOMIC DNA]</scope>
    <source>
        <strain evidence="2 3">E3</strain>
    </source>
</reference>
<evidence type="ECO:0000256" key="1">
    <source>
        <dbReference type="SAM" id="SignalP"/>
    </source>
</evidence>
<gene>
    <name evidence="2" type="ORF">PIL02S_05324</name>
</gene>
<organism evidence="2 3">
    <name type="scientific">Paenibacillus illinoisensis</name>
    <dbReference type="NCBI Taxonomy" id="59845"/>
    <lineage>
        <taxon>Bacteria</taxon>
        <taxon>Bacillati</taxon>
        <taxon>Bacillota</taxon>
        <taxon>Bacilli</taxon>
        <taxon>Bacillales</taxon>
        <taxon>Paenibacillaceae</taxon>
        <taxon>Paenibacillus</taxon>
    </lineage>
</organism>
<name>A0A2W0C2I5_9BACL</name>
<dbReference type="RefSeq" id="WP_110822071.1">
    <property type="nucleotide sequence ID" value="NZ_PRLG01000029.1"/>
</dbReference>
<feature type="chain" id="PRO_5016072411" evidence="1">
    <location>
        <begin position="25"/>
        <end position="143"/>
    </location>
</feature>
<protein>
    <submittedName>
        <fullName evidence="2">Uncharacterized protein</fullName>
    </submittedName>
</protein>
<evidence type="ECO:0000313" key="2">
    <source>
        <dbReference type="EMBL" id="PYY25954.1"/>
    </source>
</evidence>
<keyword evidence="1" id="KW-0732">Signal</keyword>